<dbReference type="GO" id="GO:0019064">
    <property type="term" value="P:fusion of virus membrane with host plasma membrane"/>
    <property type="evidence" value="ECO:0007669"/>
    <property type="project" value="InterPro"/>
</dbReference>
<dbReference type="Proteomes" id="UP000130031">
    <property type="component" value="Segment"/>
</dbReference>
<feature type="region of interest" description="Disordered" evidence="3">
    <location>
        <begin position="1"/>
        <end position="37"/>
    </location>
</feature>
<evidence type="ECO:0000256" key="2">
    <source>
        <dbReference type="ARBA" id="ARBA00022844"/>
    </source>
</evidence>
<accession>A7XCQ0</accession>
<protein>
    <submittedName>
        <fullName evidence="4">Fusion protein</fullName>
    </submittedName>
</protein>
<dbReference type="PRINTS" id="PR01847">
    <property type="entry name" value="VIRALFUSION"/>
</dbReference>
<reference evidence="6 7" key="1">
    <citation type="journal article" date="2007" name="Virus Res.">
        <title>Comparative genetic analysis of genomic DNA sequences of two human isolates of Tanapox virus.</title>
        <authorList>
            <person name="Nazarian S.H."/>
            <person name="Barrett J.W."/>
            <person name="Frace A.M."/>
            <person name="Olsen-Rasmussen M."/>
            <person name="Khristova M."/>
            <person name="Shaban M."/>
            <person name="Neering S."/>
            <person name="Li Y."/>
            <person name="Damon I.K."/>
            <person name="Esposito J.J."/>
            <person name="Essani K."/>
            <person name="McFadden G."/>
        </authorList>
    </citation>
    <scope>NUCLEOTIDE SEQUENCE [LARGE SCALE GENOMIC DNA]</scope>
    <source>
        <strain evidence="4">TPV-Kenya</strain>
        <strain evidence="5">TPV-RoC</strain>
    </source>
</reference>
<dbReference type="GO" id="GO:0019031">
    <property type="term" value="C:viral envelope"/>
    <property type="evidence" value="ECO:0007669"/>
    <property type="project" value="InterPro"/>
</dbReference>
<comment type="subcellular location">
    <subcellularLocation>
        <location evidence="1">Virion</location>
    </subcellularLocation>
</comment>
<feature type="compositionally biased region" description="Basic and acidic residues" evidence="3">
    <location>
        <begin position="28"/>
        <end position="37"/>
    </location>
</feature>
<keyword evidence="2" id="KW-0946">Virion</keyword>
<organism evidence="4 7">
    <name type="scientific">Tanapox virus</name>
    <dbReference type="NCBI Taxonomy" id="99000"/>
    <lineage>
        <taxon>Viruses</taxon>
        <taxon>Varidnaviria</taxon>
        <taxon>Bamfordvirae</taxon>
        <taxon>Nucleocytoviricota</taxon>
        <taxon>Pokkesviricetes</taxon>
        <taxon>Chitovirales</taxon>
        <taxon>Poxviridae</taxon>
        <taxon>Chordopoxvirinae</taxon>
        <taxon>Yatapoxvirus</taxon>
        <taxon>Yatapoxvirus tanapox</taxon>
    </lineage>
</organism>
<gene>
    <name evidence="4" type="primary">117L</name>
</gene>
<evidence type="ECO:0000313" key="4">
    <source>
        <dbReference type="EMBL" id="ABQ43592.1"/>
    </source>
</evidence>
<evidence type="ECO:0000256" key="3">
    <source>
        <dbReference type="SAM" id="MobiDB-lite"/>
    </source>
</evidence>
<sequence length="148" mass="17257">MDKILSMFPGDDEEEKSNPEARVPNNEEAEKNNKNVDENVKINKENIKKEILEILDNKYKTFPVRDDHVNSILNDSFINDDVIDVKKIVLRLLVLEKLFTLLFDKWSDSNDVIKRLEHHTDTVRKNMIILSKKIDIQTGRIGYGLDGY</sequence>
<dbReference type="Pfam" id="PF02346">
    <property type="entry name" value="Vac_Fusion"/>
    <property type="match status" value="1"/>
</dbReference>
<dbReference type="EMBL" id="EF420157">
    <property type="protein sequence ID" value="ABQ43747.1"/>
    <property type="molecule type" value="Genomic_DNA"/>
</dbReference>
<evidence type="ECO:0000313" key="6">
    <source>
        <dbReference type="Proteomes" id="UP000099606"/>
    </source>
</evidence>
<evidence type="ECO:0000313" key="5">
    <source>
        <dbReference type="EMBL" id="ABQ43747.1"/>
    </source>
</evidence>
<dbReference type="InterPro" id="IPR003436">
    <property type="entry name" value="Chordopox_Fusion/A27"/>
</dbReference>
<evidence type="ECO:0000256" key="1">
    <source>
        <dbReference type="ARBA" id="ARBA00004328"/>
    </source>
</evidence>
<dbReference type="Proteomes" id="UP000099606">
    <property type="component" value="Segment"/>
</dbReference>
<evidence type="ECO:0000313" key="7">
    <source>
        <dbReference type="Proteomes" id="UP000130031"/>
    </source>
</evidence>
<proteinExistence type="predicted"/>
<name>A7XCQ0_9POXV</name>
<dbReference type="EMBL" id="EF420156">
    <property type="protein sequence ID" value="ABQ43592.1"/>
    <property type="molecule type" value="Genomic_DNA"/>
</dbReference>